<evidence type="ECO:0000313" key="10">
    <source>
        <dbReference type="Proteomes" id="UP000001554"/>
    </source>
</evidence>
<dbReference type="AlphaFoldDB" id="A0A9J7HSH0"/>
<evidence type="ECO:0000313" key="11">
    <source>
        <dbReference type="RefSeq" id="XP_035663254.1"/>
    </source>
</evidence>
<evidence type="ECO:0000256" key="7">
    <source>
        <dbReference type="ARBA" id="ARBA00023242"/>
    </source>
</evidence>
<dbReference type="FunFam" id="3.30.160.60:FF:003079">
    <property type="entry name" value="Uncharacterized protein"/>
    <property type="match status" value="1"/>
</dbReference>
<evidence type="ECO:0000256" key="3">
    <source>
        <dbReference type="ARBA" id="ARBA00022737"/>
    </source>
</evidence>
<dbReference type="RefSeq" id="XP_035663254.1">
    <property type="nucleotide sequence ID" value="XM_035807361.1"/>
</dbReference>
<accession>A0A9J7HSH0</accession>
<dbReference type="InterPro" id="IPR013087">
    <property type="entry name" value="Znf_C2H2_type"/>
</dbReference>
<protein>
    <submittedName>
        <fullName evidence="11">Zinc finger protein 85-like</fullName>
    </submittedName>
</protein>
<evidence type="ECO:0000259" key="9">
    <source>
        <dbReference type="PROSITE" id="PS50157"/>
    </source>
</evidence>
<keyword evidence="6" id="KW-0238">DNA-binding</keyword>
<reference evidence="10" key="1">
    <citation type="journal article" date="2020" name="Nat. Ecol. Evol.">
        <title>Deeply conserved synteny resolves early events in vertebrate evolution.</title>
        <authorList>
            <person name="Simakov O."/>
            <person name="Marletaz F."/>
            <person name="Yue J.X."/>
            <person name="O'Connell B."/>
            <person name="Jenkins J."/>
            <person name="Brandt A."/>
            <person name="Calef R."/>
            <person name="Tung C.H."/>
            <person name="Huang T.K."/>
            <person name="Schmutz J."/>
            <person name="Satoh N."/>
            <person name="Yu J.K."/>
            <person name="Putnam N.H."/>
            <person name="Green R.E."/>
            <person name="Rokhsar D.S."/>
        </authorList>
    </citation>
    <scope>NUCLEOTIDE SEQUENCE [LARGE SCALE GENOMIC DNA]</scope>
    <source>
        <strain evidence="10">S238N-H82</strain>
    </source>
</reference>
<evidence type="ECO:0000256" key="6">
    <source>
        <dbReference type="ARBA" id="ARBA00023125"/>
    </source>
</evidence>
<keyword evidence="10" id="KW-1185">Reference proteome</keyword>
<dbReference type="PROSITE" id="PS50157">
    <property type="entry name" value="ZINC_FINGER_C2H2_2"/>
    <property type="match status" value="4"/>
</dbReference>
<dbReference type="KEGG" id="bfo:118406963"/>
<sequence>MSRQQEFICGLSHVVTIAVLPRLNMEELMFELNRRIQILDNENSIKDRLVSILRDVMLEEYRVLERTSEKTIPEQEREAVTMHENIPTMYAETTSLETSSPNPSTSLQSAELDIVASGEPTPNHGDVRIKMECHESEDDQIGESLNQTERCTTVAGFINSGHEESETTNNEMATLDFCEPTPGQDCENRVSILSKKNTGIGFMCDECGYRACDKCRLDEHMRTHTGKKPFRCNECNYETDYERNVVKHMKKHASEKPYRWELYECQSQQNAEIEKHMICQTGVKPYKCEECDYSTARKPDFTRHRRRHTGERPYSCQECDYKAKHKFNLAKHMRIKHQ</sequence>
<dbReference type="SMART" id="SM00355">
    <property type="entry name" value="ZnF_C2H2"/>
    <property type="match status" value="4"/>
</dbReference>
<dbReference type="OMA" id="MECHESE"/>
<dbReference type="PANTHER" id="PTHR24392:SF31">
    <property type="entry name" value="C2H2-TYPE DOMAIN-CONTAINING PROTEIN"/>
    <property type="match status" value="1"/>
</dbReference>
<dbReference type="GO" id="GO:0003677">
    <property type="term" value="F:DNA binding"/>
    <property type="evidence" value="ECO:0007669"/>
    <property type="project" value="UniProtKB-KW"/>
</dbReference>
<dbReference type="FunFam" id="3.30.160.60:FF:002755">
    <property type="entry name" value="Uncharacterized protein"/>
    <property type="match status" value="1"/>
</dbReference>
<keyword evidence="2" id="KW-0479">Metal-binding</keyword>
<proteinExistence type="predicted"/>
<dbReference type="GO" id="GO:0006357">
    <property type="term" value="P:regulation of transcription by RNA polymerase II"/>
    <property type="evidence" value="ECO:0000318"/>
    <property type="project" value="GO_Central"/>
</dbReference>
<comment type="subcellular location">
    <subcellularLocation>
        <location evidence="1">Nucleus</location>
    </subcellularLocation>
</comment>
<keyword evidence="7" id="KW-0539">Nucleus</keyword>
<dbReference type="OrthoDB" id="10004641at2759"/>
<organism evidence="10 11">
    <name type="scientific">Branchiostoma floridae</name>
    <name type="common">Florida lancelet</name>
    <name type="synonym">Amphioxus</name>
    <dbReference type="NCBI Taxonomy" id="7739"/>
    <lineage>
        <taxon>Eukaryota</taxon>
        <taxon>Metazoa</taxon>
        <taxon>Chordata</taxon>
        <taxon>Cephalochordata</taxon>
        <taxon>Leptocardii</taxon>
        <taxon>Amphioxiformes</taxon>
        <taxon>Branchiostomatidae</taxon>
        <taxon>Branchiostoma</taxon>
    </lineage>
</organism>
<reference evidence="11" key="2">
    <citation type="submission" date="2025-08" db="UniProtKB">
        <authorList>
            <consortium name="RefSeq"/>
        </authorList>
    </citation>
    <scope>IDENTIFICATION</scope>
    <source>
        <strain evidence="11">S238N-H82</strain>
        <tissue evidence="11">Testes</tissue>
    </source>
</reference>
<evidence type="ECO:0000256" key="2">
    <source>
        <dbReference type="ARBA" id="ARBA00022723"/>
    </source>
</evidence>
<feature type="domain" description="C2H2-type" evidence="9">
    <location>
        <begin position="286"/>
        <end position="313"/>
    </location>
</feature>
<dbReference type="GeneID" id="118406963"/>
<evidence type="ECO:0000256" key="8">
    <source>
        <dbReference type="PROSITE-ProRule" id="PRU00042"/>
    </source>
</evidence>
<evidence type="ECO:0000256" key="5">
    <source>
        <dbReference type="ARBA" id="ARBA00022833"/>
    </source>
</evidence>
<name>A0A9J7HSH0_BRAFL</name>
<keyword evidence="4 8" id="KW-0863">Zinc-finger</keyword>
<keyword evidence="5" id="KW-0862">Zinc</keyword>
<dbReference type="Pfam" id="PF13909">
    <property type="entry name" value="zf-H2C2_5"/>
    <property type="match status" value="1"/>
</dbReference>
<gene>
    <name evidence="11" type="primary">LOC118406963</name>
</gene>
<dbReference type="FunFam" id="3.30.160.60:FF:003711">
    <property type="match status" value="1"/>
</dbReference>
<dbReference type="GO" id="GO:0000981">
    <property type="term" value="F:DNA-binding transcription factor activity, RNA polymerase II-specific"/>
    <property type="evidence" value="ECO:0000318"/>
    <property type="project" value="GO_Central"/>
</dbReference>
<feature type="domain" description="C2H2-type" evidence="9">
    <location>
        <begin position="314"/>
        <end position="338"/>
    </location>
</feature>
<feature type="domain" description="C2H2-type" evidence="9">
    <location>
        <begin position="202"/>
        <end position="229"/>
    </location>
</feature>
<evidence type="ECO:0000256" key="1">
    <source>
        <dbReference type="ARBA" id="ARBA00004123"/>
    </source>
</evidence>
<keyword evidence="3" id="KW-0677">Repeat</keyword>
<dbReference type="GO" id="GO:0005634">
    <property type="term" value="C:nucleus"/>
    <property type="evidence" value="ECO:0007669"/>
    <property type="project" value="UniProtKB-SubCell"/>
</dbReference>
<evidence type="ECO:0000256" key="4">
    <source>
        <dbReference type="ARBA" id="ARBA00022771"/>
    </source>
</evidence>
<feature type="domain" description="C2H2-type" evidence="9">
    <location>
        <begin position="230"/>
        <end position="257"/>
    </location>
</feature>
<dbReference type="Gene3D" id="3.30.160.60">
    <property type="entry name" value="Classic Zinc Finger"/>
    <property type="match status" value="4"/>
</dbReference>
<dbReference type="GO" id="GO:0008270">
    <property type="term" value="F:zinc ion binding"/>
    <property type="evidence" value="ECO:0007669"/>
    <property type="project" value="UniProtKB-KW"/>
</dbReference>
<dbReference type="PANTHER" id="PTHR24392">
    <property type="entry name" value="ZINC FINGER PROTEIN"/>
    <property type="match status" value="1"/>
</dbReference>
<dbReference type="Proteomes" id="UP000001554">
    <property type="component" value="Chromosome 19"/>
</dbReference>
<dbReference type="Pfam" id="PF00096">
    <property type="entry name" value="zf-C2H2"/>
    <property type="match status" value="1"/>
</dbReference>
<dbReference type="SUPFAM" id="SSF57667">
    <property type="entry name" value="beta-beta-alpha zinc fingers"/>
    <property type="match status" value="2"/>
</dbReference>
<dbReference type="InterPro" id="IPR036236">
    <property type="entry name" value="Znf_C2H2_sf"/>
</dbReference>
<dbReference type="FunFam" id="3.30.160.60:FF:005104">
    <property type="match status" value="1"/>
</dbReference>